<keyword evidence="4" id="KW-0648">Protein biosynthesis</keyword>
<evidence type="ECO:0000313" key="8">
    <source>
        <dbReference type="Proteomes" id="UP001152649"/>
    </source>
</evidence>
<evidence type="ECO:0000256" key="5">
    <source>
        <dbReference type="SAM" id="MobiDB-lite"/>
    </source>
</evidence>
<feature type="domain" description="HBS1-like protein N-terminal" evidence="6">
    <location>
        <begin position="11"/>
        <end position="78"/>
    </location>
</feature>
<feature type="compositionally biased region" description="Polar residues" evidence="5">
    <location>
        <begin position="265"/>
        <end position="274"/>
    </location>
</feature>
<feature type="region of interest" description="Disordered" evidence="5">
    <location>
        <begin position="333"/>
        <end position="358"/>
    </location>
</feature>
<name>A0A9W4J0H4_9EURO</name>
<evidence type="ECO:0000259" key="6">
    <source>
        <dbReference type="Pfam" id="PF08938"/>
    </source>
</evidence>
<dbReference type="GO" id="GO:0005737">
    <property type="term" value="C:cytoplasm"/>
    <property type="evidence" value="ECO:0007669"/>
    <property type="project" value="UniProtKB-SubCell"/>
</dbReference>
<dbReference type="OrthoDB" id="1470350at2759"/>
<dbReference type="Proteomes" id="UP001152649">
    <property type="component" value="Unassembled WGS sequence"/>
</dbReference>
<feature type="region of interest" description="Disordered" evidence="5">
    <location>
        <begin position="159"/>
        <end position="274"/>
    </location>
</feature>
<keyword evidence="3" id="KW-0378">Hydrolase</keyword>
<dbReference type="AlphaFoldDB" id="A0A9W4J0H4"/>
<dbReference type="GO" id="GO:0006412">
    <property type="term" value="P:translation"/>
    <property type="evidence" value="ECO:0007669"/>
    <property type="project" value="UniProtKB-KW"/>
</dbReference>
<feature type="compositionally biased region" description="Low complexity" evidence="5">
    <location>
        <begin position="201"/>
        <end position="217"/>
    </location>
</feature>
<protein>
    <recommendedName>
        <fullName evidence="6">HBS1-like protein N-terminal domain-containing protein</fullName>
    </recommendedName>
</protein>
<comment type="subcellular location">
    <subcellularLocation>
        <location evidence="1">Cytoplasm</location>
    </subcellularLocation>
</comment>
<proteinExistence type="predicted"/>
<feature type="compositionally biased region" description="Low complexity" evidence="5">
    <location>
        <begin position="333"/>
        <end position="345"/>
    </location>
</feature>
<dbReference type="InterPro" id="IPR015033">
    <property type="entry name" value="HBS1-like_N"/>
</dbReference>
<accession>A0A9W4J0H4</accession>
<keyword evidence="2" id="KW-0963">Cytoplasm</keyword>
<evidence type="ECO:0000313" key="7">
    <source>
        <dbReference type="EMBL" id="CAG8370395.1"/>
    </source>
</evidence>
<organism evidence="7 8">
    <name type="scientific">Penicillium salamii</name>
    <dbReference type="NCBI Taxonomy" id="1612424"/>
    <lineage>
        <taxon>Eukaryota</taxon>
        <taxon>Fungi</taxon>
        <taxon>Dikarya</taxon>
        <taxon>Ascomycota</taxon>
        <taxon>Pezizomycotina</taxon>
        <taxon>Eurotiomycetes</taxon>
        <taxon>Eurotiomycetidae</taxon>
        <taxon>Eurotiales</taxon>
        <taxon>Aspergillaceae</taxon>
        <taxon>Penicillium</taxon>
    </lineage>
</organism>
<feature type="compositionally biased region" description="Basic and acidic residues" evidence="5">
    <location>
        <begin position="254"/>
        <end position="264"/>
    </location>
</feature>
<comment type="caution">
    <text evidence="7">The sequence shown here is derived from an EMBL/GenBank/DDBJ whole genome shotgun (WGS) entry which is preliminary data.</text>
</comment>
<gene>
    <name evidence="7" type="ORF">PSALAMII_LOCUS4690</name>
</gene>
<evidence type="ECO:0000256" key="4">
    <source>
        <dbReference type="ARBA" id="ARBA00022917"/>
    </source>
</evidence>
<evidence type="ECO:0000256" key="1">
    <source>
        <dbReference type="ARBA" id="ARBA00004496"/>
    </source>
</evidence>
<evidence type="ECO:0000256" key="2">
    <source>
        <dbReference type="ARBA" id="ARBA00022490"/>
    </source>
</evidence>
<dbReference type="EMBL" id="CAJVPG010000188">
    <property type="protein sequence ID" value="CAG8370395.1"/>
    <property type="molecule type" value="Genomic_DNA"/>
</dbReference>
<sequence>MSRHRVKDVGYDDDDYYSDDGYASPDPEEQELLQQCTTAVLQQLGAGQSPVTATKEEVQEALWHYYNDIEKSVNYLRGMCSLLNNVLTGIPVPAYPAPPSTAAHFSAADFFRDCPWLNVPAHRKADILVEPLYPRLGLLGGAPEGGGKVSKLAALAAARKKKEGATPEASTPPTPQSDGPEVSSPDPRGTTRSLRERLAASGKPTTTPKPSESPGSTDRPTKPVMRSPSLSAQKESTTEAKKPSVPHVPLRVSRTADEPKEVEHQQSVPSIRASPSTFASTIVGTVGPTIAEPSHLHSSGTDLLRIYGQNDAEPFDFAAPSPDDVVLNAQNTAKGLKSKAAASKSTGDKKGQSEVAGGMKDLSIEDKVTVKSKNLDVLAEYKKSTRKKSANFVVIGQYIPSW</sequence>
<reference evidence="7" key="1">
    <citation type="submission" date="2021-07" db="EMBL/GenBank/DDBJ databases">
        <authorList>
            <person name="Branca A.L. A."/>
        </authorList>
    </citation>
    <scope>NUCLEOTIDE SEQUENCE</scope>
</reference>
<keyword evidence="8" id="KW-1185">Reference proteome</keyword>
<dbReference type="GO" id="GO:0016787">
    <property type="term" value="F:hydrolase activity"/>
    <property type="evidence" value="ECO:0007669"/>
    <property type="project" value="UniProtKB-KW"/>
</dbReference>
<dbReference type="Pfam" id="PF08938">
    <property type="entry name" value="HBS1_N"/>
    <property type="match status" value="1"/>
</dbReference>
<feature type="region of interest" description="Disordered" evidence="5">
    <location>
        <begin position="1"/>
        <end position="27"/>
    </location>
</feature>
<evidence type="ECO:0000256" key="3">
    <source>
        <dbReference type="ARBA" id="ARBA00022801"/>
    </source>
</evidence>